<feature type="region of interest" description="Disordered" evidence="7">
    <location>
        <begin position="745"/>
        <end position="775"/>
    </location>
</feature>
<feature type="region of interest" description="Disordered" evidence="7">
    <location>
        <begin position="1155"/>
        <end position="1209"/>
    </location>
</feature>
<keyword evidence="3 6" id="KW-0547">Nucleotide-binding</keyword>
<evidence type="ECO:0000256" key="5">
    <source>
        <dbReference type="ARBA" id="ARBA00022840"/>
    </source>
</evidence>
<evidence type="ECO:0000256" key="4">
    <source>
        <dbReference type="ARBA" id="ARBA00022777"/>
    </source>
</evidence>
<dbReference type="GO" id="GO:0005524">
    <property type="term" value="F:ATP binding"/>
    <property type="evidence" value="ECO:0007669"/>
    <property type="project" value="UniProtKB-UniRule"/>
</dbReference>
<dbReference type="PANTHER" id="PTHR44329">
    <property type="entry name" value="SERINE/THREONINE-PROTEIN KINASE TNNI3K-RELATED"/>
    <property type="match status" value="1"/>
</dbReference>
<feature type="region of interest" description="Disordered" evidence="7">
    <location>
        <begin position="879"/>
        <end position="947"/>
    </location>
</feature>
<feature type="compositionally biased region" description="Polar residues" evidence="7">
    <location>
        <begin position="1096"/>
        <end position="1105"/>
    </location>
</feature>
<sequence>MRQLGLGLLLLLLAGLIRASLGLSWPFCEEVLQAGQGFGGAVTITRNCLWKPQVHFVSTITGRLEGADAGPLSVPTIALAPGDIVETSSGPNRVVLNDVVLTNFSLTNPTRDAQVMWPRGLISPGLQPGTTLPRRLYMQDVQLLVDGGTLQQYLRFFTAPGPNNTLVYTDNATFLHIPFWSDDLTFINNVGLLLAPAVGDPAVLALTKPAAGRNYVLAADHATLVPLLQAAGSTSTSIPLLVYIATNVSLGRPEDTAVGLAINRPVYLVGRVTMPTSIDFGMAVNQLVLLGSFSRMTLAQLVLENLAPGDERSVDFAGSDVDVTMGYNMWPMLYPRSSNRLSLHNCTVVLSTLELEEYLYKATLFKVQPAGFPAALASLDAVISSWWVAWLPERSTVETLQQQSSAMSVLSCNYTSTPLIAPRLPLPMRFDNGSSPQQQQPQSASGSDHHSLTHVDASGVKGPLPRGSVAEPSSNSSSATEMVLLTTNMSFGISSSSSPVVEQQLRQHLSAAGDSNPLLRHSLMGIADPPVTLDMGYSTDFVMLGPDAAPGQLSIINLAMLRLSQGPAAFLPSANLQTPEVWTHLLWSIPRPRGSATVWVSNVTLWVPAAEYSYIRSLTGDSDTNFTIDLTGGQQMQFSNVVDRRAQGVYVGNYKGPGLQGSSLWLRLEAGWGQDSSGPRGFWNTATAQHSGRMSDAVVVVLAVCLVTAVVASVLACLAVVLWRKRTAEARLAAAAMAAAEQGKAGLGPSMRGDQAPSQRSSGSAEREQGGSGSAARLELSLQEPVHDSSDSYPLQDRALLTAALERSQLLGNRRSRHEGSEDGDSGVGSWQQQQQGLRQPPPAAVANAASDAALQRLHSAITTMSQDVLSRRLQVSSGNALSGQSSGASTAGGAGPLSRPSPLGLARESPHAHFLQQQQQQQQPQDGRASGSFGARLAGAASDVSSQKSLPAQDAAAAAAAAAGDAAEADDAAAAGGQQQQQQGRPVSNSGSMARVSHPGSNTLGELKLLQLVGQGTFGQVYKALWRRRCVAVKVLQLPATAGNSDVSPWAGVARVSSHREKMAVMETVVSTTMSHPNIVQVYTYVLQPLMSGQDGITSGNSKSQGLGNPANQQPPPQQQQPEQQQAQIEWLQQQQRLALQIVQGGQAPAAAAGAAAADGVSPKSDQQQRQRPPRLSNVSNVSLNSPRSGSQRHASSRHSATSCNDSSQSLTALMQEGRGDLSKLPPEVAAAAAAALPAAAAAASASAVRSVHADSTASSRQHARADGGGSSSSSDAGDAEHKPVLVGWELRLVMEFCDAGSLRTALDHKLLIDRTTGLPALECVLFLAHDVACAMIHLHSEHLLHGDLKASNVLLKRTAPRLPVWPEQAAAAAAAAGGHGRRTGQLVGLGLGLMAKVADFGLSLTLGPADTHVSQMHMGTLTHMAPELLLHGHASRASDVYAYGILLWELATGRRPYSGTPVGMLAHKVAQQGWRPAWPGGCCEPVQALTEMCWAQDPADRPSFDAIVAQLEDMAGQLDALKQQQAQQMAAAAAPLCAAGTASHPELGELGHELTPSMMADLMPSGFSGGSGQHEQMQQEGGSGTALYEMSQLSCGSDREHQQH</sequence>
<evidence type="ECO:0000313" key="10">
    <source>
        <dbReference type="EMBL" id="SZX74389.1"/>
    </source>
</evidence>
<dbReference type="PROSITE" id="PS00108">
    <property type="entry name" value="PROTEIN_KINASE_ST"/>
    <property type="match status" value="1"/>
</dbReference>
<evidence type="ECO:0000259" key="9">
    <source>
        <dbReference type="PROSITE" id="PS50011"/>
    </source>
</evidence>
<protein>
    <recommendedName>
        <fullName evidence="9">Protein kinase domain-containing protein</fullName>
    </recommendedName>
</protein>
<keyword evidence="2" id="KW-0808">Transferase</keyword>
<dbReference type="Pfam" id="PF07714">
    <property type="entry name" value="PK_Tyr_Ser-Thr"/>
    <property type="match status" value="1"/>
</dbReference>
<evidence type="ECO:0000256" key="1">
    <source>
        <dbReference type="ARBA" id="ARBA00022527"/>
    </source>
</evidence>
<dbReference type="InterPro" id="IPR051681">
    <property type="entry name" value="Ser/Thr_Kinases-Pseudokinases"/>
</dbReference>
<feature type="region of interest" description="Disordered" evidence="7">
    <location>
        <begin position="425"/>
        <end position="477"/>
    </location>
</feature>
<dbReference type="GO" id="GO:0004674">
    <property type="term" value="F:protein serine/threonine kinase activity"/>
    <property type="evidence" value="ECO:0007669"/>
    <property type="project" value="UniProtKB-KW"/>
</dbReference>
<reference evidence="10 11" key="1">
    <citation type="submission" date="2016-10" db="EMBL/GenBank/DDBJ databases">
        <authorList>
            <person name="Cai Z."/>
        </authorList>
    </citation>
    <scope>NUCLEOTIDE SEQUENCE [LARGE SCALE GENOMIC DNA]</scope>
</reference>
<accession>A0A383WBC3</accession>
<name>A0A383WBC3_TETOB</name>
<keyword evidence="1" id="KW-0723">Serine/threonine-protein kinase</keyword>
<feature type="signal peptide" evidence="8">
    <location>
        <begin position="1"/>
        <end position="19"/>
    </location>
</feature>
<evidence type="ECO:0000313" key="11">
    <source>
        <dbReference type="Proteomes" id="UP000256970"/>
    </source>
</evidence>
<feature type="compositionally biased region" description="Low complexity" evidence="7">
    <location>
        <begin position="1121"/>
        <end position="1130"/>
    </location>
</feature>
<dbReference type="SUPFAM" id="SSF56112">
    <property type="entry name" value="Protein kinase-like (PK-like)"/>
    <property type="match status" value="1"/>
</dbReference>
<feature type="compositionally biased region" description="Low complexity" evidence="7">
    <location>
        <begin position="1175"/>
        <end position="1190"/>
    </location>
</feature>
<keyword evidence="4" id="KW-0418">Kinase</keyword>
<feature type="region of interest" description="Disordered" evidence="7">
    <location>
        <begin position="970"/>
        <end position="1001"/>
    </location>
</feature>
<dbReference type="Gene3D" id="1.10.510.10">
    <property type="entry name" value="Transferase(Phosphotransferase) domain 1"/>
    <property type="match status" value="1"/>
</dbReference>
<evidence type="ECO:0000256" key="3">
    <source>
        <dbReference type="ARBA" id="ARBA00022741"/>
    </source>
</evidence>
<dbReference type="InterPro" id="IPR011009">
    <property type="entry name" value="Kinase-like_dom_sf"/>
</dbReference>
<organism evidence="10 11">
    <name type="scientific">Tetradesmus obliquus</name>
    <name type="common">Green alga</name>
    <name type="synonym">Acutodesmus obliquus</name>
    <dbReference type="NCBI Taxonomy" id="3088"/>
    <lineage>
        <taxon>Eukaryota</taxon>
        <taxon>Viridiplantae</taxon>
        <taxon>Chlorophyta</taxon>
        <taxon>core chlorophytes</taxon>
        <taxon>Chlorophyceae</taxon>
        <taxon>CS clade</taxon>
        <taxon>Sphaeropleales</taxon>
        <taxon>Scenedesmaceae</taxon>
        <taxon>Tetradesmus</taxon>
    </lineage>
</organism>
<feature type="domain" description="Protein kinase" evidence="9">
    <location>
        <begin position="1008"/>
        <end position="1517"/>
    </location>
</feature>
<dbReference type="STRING" id="3088.A0A383WBC3"/>
<dbReference type="PANTHER" id="PTHR44329:SF214">
    <property type="entry name" value="PROTEIN KINASE DOMAIN-CONTAINING PROTEIN"/>
    <property type="match status" value="1"/>
</dbReference>
<gene>
    <name evidence="10" type="ORF">BQ4739_LOCUS14664</name>
</gene>
<proteinExistence type="predicted"/>
<feature type="chain" id="PRO_5016657487" description="Protein kinase domain-containing protein" evidence="8">
    <location>
        <begin position="20"/>
        <end position="1606"/>
    </location>
</feature>
<feature type="region of interest" description="Disordered" evidence="7">
    <location>
        <begin position="1096"/>
        <end position="1130"/>
    </location>
</feature>
<feature type="region of interest" description="Disordered" evidence="7">
    <location>
        <begin position="1255"/>
        <end position="1282"/>
    </location>
</feature>
<dbReference type="InterPro" id="IPR000719">
    <property type="entry name" value="Prot_kinase_dom"/>
</dbReference>
<feature type="region of interest" description="Disordered" evidence="7">
    <location>
        <begin position="812"/>
        <end position="850"/>
    </location>
</feature>
<keyword evidence="5 6" id="KW-0067">ATP-binding</keyword>
<evidence type="ECO:0000256" key="8">
    <source>
        <dbReference type="SAM" id="SignalP"/>
    </source>
</evidence>
<evidence type="ECO:0000256" key="6">
    <source>
        <dbReference type="PROSITE-ProRule" id="PRU10141"/>
    </source>
</evidence>
<dbReference type="PROSITE" id="PS50011">
    <property type="entry name" value="PROTEIN_KINASE_DOM"/>
    <property type="match status" value="1"/>
</dbReference>
<dbReference type="InterPro" id="IPR001245">
    <property type="entry name" value="Ser-Thr/Tyr_kinase_cat_dom"/>
</dbReference>
<dbReference type="InterPro" id="IPR008271">
    <property type="entry name" value="Ser/Thr_kinase_AS"/>
</dbReference>
<dbReference type="PROSITE" id="PS00107">
    <property type="entry name" value="PROTEIN_KINASE_ATP"/>
    <property type="match status" value="1"/>
</dbReference>
<feature type="compositionally biased region" description="Low complexity" evidence="7">
    <location>
        <begin position="970"/>
        <end position="985"/>
    </location>
</feature>
<feature type="compositionally biased region" description="Polar residues" evidence="7">
    <location>
        <begin position="1191"/>
        <end position="1209"/>
    </location>
</feature>
<evidence type="ECO:0000256" key="2">
    <source>
        <dbReference type="ARBA" id="ARBA00022679"/>
    </source>
</evidence>
<feature type="binding site" evidence="6">
    <location>
        <position position="1035"/>
    </location>
    <ligand>
        <name>ATP</name>
        <dbReference type="ChEBI" id="CHEBI:30616"/>
    </ligand>
</feature>
<dbReference type="Gene3D" id="3.30.200.20">
    <property type="entry name" value="Phosphorylase Kinase, domain 1"/>
    <property type="match status" value="1"/>
</dbReference>
<evidence type="ECO:0000256" key="7">
    <source>
        <dbReference type="SAM" id="MobiDB-lite"/>
    </source>
</evidence>
<feature type="compositionally biased region" description="Low complexity" evidence="7">
    <location>
        <begin position="881"/>
        <end position="890"/>
    </location>
</feature>
<feature type="region of interest" description="Disordered" evidence="7">
    <location>
        <begin position="1564"/>
        <end position="1586"/>
    </location>
</feature>
<dbReference type="Proteomes" id="UP000256970">
    <property type="component" value="Unassembled WGS sequence"/>
</dbReference>
<keyword evidence="8" id="KW-0732">Signal</keyword>
<dbReference type="SMART" id="SM00220">
    <property type="entry name" value="S_TKc"/>
    <property type="match status" value="1"/>
</dbReference>
<dbReference type="InterPro" id="IPR017441">
    <property type="entry name" value="Protein_kinase_ATP_BS"/>
</dbReference>
<feature type="compositionally biased region" description="Low complexity" evidence="7">
    <location>
        <begin position="433"/>
        <end position="446"/>
    </location>
</feature>
<feature type="compositionally biased region" description="Low complexity" evidence="7">
    <location>
        <begin position="917"/>
        <end position="926"/>
    </location>
</feature>
<dbReference type="EMBL" id="FNXT01001214">
    <property type="protein sequence ID" value="SZX74389.1"/>
    <property type="molecule type" value="Genomic_DNA"/>
</dbReference>
<keyword evidence="11" id="KW-1185">Reference proteome</keyword>